<sequence>MIKSIYFTLLFFFSLSFAMAQNVKPYIAVIKTEKGKQKGILYKVDSASVILNHDGEFVTVPLNIIKTVQIRTIKKGYKGMNLIKIGTQDPDQYKIDARGKLVDKWGKEAPTLEEEAGITFFSVIFTAIANAVALPIHAINPNVARFNLHQKEASKINELSYYSIYYQANPNVLAELQQLKSISSTIKH</sequence>
<keyword evidence="1" id="KW-0732">Signal</keyword>
<reference evidence="2 3" key="1">
    <citation type="submission" date="2020-08" db="EMBL/GenBank/DDBJ databases">
        <title>Genome sequence of Pedobacter roseus KACC 11594T.</title>
        <authorList>
            <person name="Hyun D.-W."/>
            <person name="Bae J.-W."/>
        </authorList>
    </citation>
    <scope>NUCLEOTIDE SEQUENCE [LARGE SCALE GENOMIC DNA]</scope>
    <source>
        <strain evidence="2 3">KACC 11594</strain>
    </source>
</reference>
<gene>
    <name evidence="2" type="ORF">H9L23_15040</name>
</gene>
<feature type="chain" id="PRO_5028977985" description="DUF4369 domain-containing protein" evidence="1">
    <location>
        <begin position="21"/>
        <end position="188"/>
    </location>
</feature>
<feature type="signal peptide" evidence="1">
    <location>
        <begin position="1"/>
        <end position="20"/>
    </location>
</feature>
<protein>
    <recommendedName>
        <fullName evidence="4">DUF4369 domain-containing protein</fullName>
    </recommendedName>
</protein>
<dbReference type="RefSeq" id="WP_187591182.1">
    <property type="nucleotide sequence ID" value="NZ_CP060723.1"/>
</dbReference>
<evidence type="ECO:0000313" key="2">
    <source>
        <dbReference type="EMBL" id="QNN40459.1"/>
    </source>
</evidence>
<name>A0A7G9QAT4_9SPHI</name>
<accession>A0A7G9QAT4</accession>
<dbReference type="KEGG" id="proe:H9L23_15040"/>
<evidence type="ECO:0000256" key="1">
    <source>
        <dbReference type="SAM" id="SignalP"/>
    </source>
</evidence>
<keyword evidence="3" id="KW-1185">Reference proteome</keyword>
<dbReference type="AlphaFoldDB" id="A0A7G9QAT4"/>
<organism evidence="2 3">
    <name type="scientific">Pedobacter roseus</name>
    <dbReference type="NCBI Taxonomy" id="336820"/>
    <lineage>
        <taxon>Bacteria</taxon>
        <taxon>Pseudomonadati</taxon>
        <taxon>Bacteroidota</taxon>
        <taxon>Sphingobacteriia</taxon>
        <taxon>Sphingobacteriales</taxon>
        <taxon>Sphingobacteriaceae</taxon>
        <taxon>Pedobacter</taxon>
    </lineage>
</organism>
<evidence type="ECO:0000313" key="3">
    <source>
        <dbReference type="Proteomes" id="UP000515806"/>
    </source>
</evidence>
<dbReference type="Proteomes" id="UP000515806">
    <property type="component" value="Chromosome"/>
</dbReference>
<evidence type="ECO:0008006" key="4">
    <source>
        <dbReference type="Google" id="ProtNLM"/>
    </source>
</evidence>
<proteinExistence type="predicted"/>
<dbReference type="EMBL" id="CP060723">
    <property type="protein sequence ID" value="QNN40459.1"/>
    <property type="molecule type" value="Genomic_DNA"/>
</dbReference>